<keyword evidence="1" id="KW-1133">Transmembrane helix</keyword>
<proteinExistence type="predicted"/>
<evidence type="ECO:0000313" key="2">
    <source>
        <dbReference type="EMBL" id="KIK99421.1"/>
    </source>
</evidence>
<reference evidence="2 3" key="1">
    <citation type="submission" date="2014-04" db="EMBL/GenBank/DDBJ databases">
        <authorList>
            <consortium name="DOE Joint Genome Institute"/>
            <person name="Kuo A."/>
            <person name="Kohler A."/>
            <person name="Jargeat P."/>
            <person name="Nagy L.G."/>
            <person name="Floudas D."/>
            <person name="Copeland A."/>
            <person name="Barry K.W."/>
            <person name="Cichocki N."/>
            <person name="Veneault-Fourrey C."/>
            <person name="LaButti K."/>
            <person name="Lindquist E.A."/>
            <person name="Lipzen A."/>
            <person name="Lundell T."/>
            <person name="Morin E."/>
            <person name="Murat C."/>
            <person name="Sun H."/>
            <person name="Tunlid A."/>
            <person name="Henrissat B."/>
            <person name="Grigoriev I.V."/>
            <person name="Hibbett D.S."/>
            <person name="Martin F."/>
            <person name="Nordberg H.P."/>
            <person name="Cantor M.N."/>
            <person name="Hua S.X."/>
        </authorList>
    </citation>
    <scope>NUCLEOTIDE SEQUENCE [LARGE SCALE GENOMIC DNA]</scope>
    <source>
        <strain evidence="2 3">Ve08.2h10</strain>
    </source>
</reference>
<sequence length="162" mass="17738">MWFIDIGLRRTVFLQASLVVEVNFADFGSCQPAHIQLKSDRIYASLSQLLNGRALPQRGQCVFSPAGTICFGDVCHVPPTNQLVDCLPDIVATFSDELPVVVRPRMQHALVPNYGRVRAVTYFGQAVLLLGTGFAVFVLVDGKMSSLMIAVVLPFVKRSVPC</sequence>
<keyword evidence="3" id="KW-1185">Reference proteome</keyword>
<feature type="transmembrane region" description="Helical" evidence="1">
    <location>
        <begin position="122"/>
        <end position="140"/>
    </location>
</feature>
<dbReference type="EMBL" id="KN824860">
    <property type="protein sequence ID" value="KIK99421.1"/>
    <property type="molecule type" value="Genomic_DNA"/>
</dbReference>
<name>A0A0D0E4S4_9AGAM</name>
<dbReference type="HOGENOM" id="CLU_1635944_0_0_1"/>
<gene>
    <name evidence="2" type="ORF">PAXRUDRAFT_23732</name>
</gene>
<keyword evidence="1" id="KW-0472">Membrane</keyword>
<dbReference type="Proteomes" id="UP000054538">
    <property type="component" value="Unassembled WGS sequence"/>
</dbReference>
<protein>
    <submittedName>
        <fullName evidence="2">Uncharacterized protein</fullName>
    </submittedName>
</protein>
<keyword evidence="1" id="KW-0812">Transmembrane</keyword>
<dbReference type="InParanoid" id="A0A0D0E4S4"/>
<reference evidence="3" key="2">
    <citation type="submission" date="2015-01" db="EMBL/GenBank/DDBJ databases">
        <title>Evolutionary Origins and Diversification of the Mycorrhizal Mutualists.</title>
        <authorList>
            <consortium name="DOE Joint Genome Institute"/>
            <consortium name="Mycorrhizal Genomics Consortium"/>
            <person name="Kohler A."/>
            <person name="Kuo A."/>
            <person name="Nagy L.G."/>
            <person name="Floudas D."/>
            <person name="Copeland A."/>
            <person name="Barry K.W."/>
            <person name="Cichocki N."/>
            <person name="Veneault-Fourrey C."/>
            <person name="LaButti K."/>
            <person name="Lindquist E.A."/>
            <person name="Lipzen A."/>
            <person name="Lundell T."/>
            <person name="Morin E."/>
            <person name="Murat C."/>
            <person name="Riley R."/>
            <person name="Ohm R."/>
            <person name="Sun H."/>
            <person name="Tunlid A."/>
            <person name="Henrissat B."/>
            <person name="Grigoriev I.V."/>
            <person name="Hibbett D.S."/>
            <person name="Martin F."/>
        </authorList>
    </citation>
    <scope>NUCLEOTIDE SEQUENCE [LARGE SCALE GENOMIC DNA]</scope>
    <source>
        <strain evidence="3">Ve08.2h10</strain>
    </source>
</reference>
<dbReference type="AlphaFoldDB" id="A0A0D0E4S4"/>
<evidence type="ECO:0000256" key="1">
    <source>
        <dbReference type="SAM" id="Phobius"/>
    </source>
</evidence>
<accession>A0A0D0E4S4</accession>
<organism evidence="2 3">
    <name type="scientific">Paxillus rubicundulus Ve08.2h10</name>
    <dbReference type="NCBI Taxonomy" id="930991"/>
    <lineage>
        <taxon>Eukaryota</taxon>
        <taxon>Fungi</taxon>
        <taxon>Dikarya</taxon>
        <taxon>Basidiomycota</taxon>
        <taxon>Agaricomycotina</taxon>
        <taxon>Agaricomycetes</taxon>
        <taxon>Agaricomycetidae</taxon>
        <taxon>Boletales</taxon>
        <taxon>Paxilineae</taxon>
        <taxon>Paxillaceae</taxon>
        <taxon>Paxillus</taxon>
    </lineage>
</organism>
<evidence type="ECO:0000313" key="3">
    <source>
        <dbReference type="Proteomes" id="UP000054538"/>
    </source>
</evidence>